<dbReference type="PROSITE" id="PS50089">
    <property type="entry name" value="ZF_RING_2"/>
    <property type="match status" value="1"/>
</dbReference>
<proteinExistence type="inferred from homology"/>
<keyword evidence="6" id="KW-0812">Transmembrane</keyword>
<dbReference type="GO" id="GO:0008270">
    <property type="term" value="F:zinc ion binding"/>
    <property type="evidence" value="ECO:0007669"/>
    <property type="project" value="UniProtKB-KW"/>
</dbReference>
<dbReference type="InterPro" id="IPR044600">
    <property type="entry name" value="ATL1/ATL16-like"/>
</dbReference>
<dbReference type="SUPFAM" id="SSF57850">
    <property type="entry name" value="RING/U-box"/>
    <property type="match status" value="1"/>
</dbReference>
<keyword evidence="11" id="KW-1133">Transmembrane helix</keyword>
<dbReference type="InterPro" id="IPR001841">
    <property type="entry name" value="Znf_RING"/>
</dbReference>
<name>A0A978UBB4_ZIZJJ</name>
<evidence type="ECO:0000256" key="15">
    <source>
        <dbReference type="SAM" id="MobiDB-lite"/>
    </source>
</evidence>
<accession>A0A978UBB4</accession>
<dbReference type="Proteomes" id="UP000813462">
    <property type="component" value="Unassembled WGS sequence"/>
</dbReference>
<protein>
    <recommendedName>
        <fullName evidence="4">RING-type E3 ubiquitin transferase</fullName>
        <ecNumber evidence="4">2.3.2.27</ecNumber>
    </recommendedName>
</protein>
<dbReference type="AlphaFoldDB" id="A0A978UBB4"/>
<comment type="catalytic activity">
    <reaction evidence="1">
        <text>S-ubiquitinyl-[E2 ubiquitin-conjugating enzyme]-L-cysteine + [acceptor protein]-L-lysine = [E2 ubiquitin-conjugating enzyme]-L-cysteine + N(6)-ubiquitinyl-[acceptor protein]-L-lysine.</text>
        <dbReference type="EC" id="2.3.2.27"/>
    </reaction>
</comment>
<gene>
    <name evidence="17" type="ORF">FEM48_Zijuj12G0050100</name>
</gene>
<evidence type="ECO:0000313" key="18">
    <source>
        <dbReference type="Proteomes" id="UP000813462"/>
    </source>
</evidence>
<dbReference type="PANTHER" id="PTHR46913:SF1">
    <property type="entry name" value="RING-H2 FINGER PROTEIN ATL16"/>
    <property type="match status" value="1"/>
</dbReference>
<dbReference type="EC" id="2.3.2.27" evidence="4"/>
<evidence type="ECO:0000256" key="3">
    <source>
        <dbReference type="ARBA" id="ARBA00004906"/>
    </source>
</evidence>
<dbReference type="Pfam" id="PF13639">
    <property type="entry name" value="zf-RING_2"/>
    <property type="match status" value="1"/>
</dbReference>
<keyword evidence="10" id="KW-0862">Zinc</keyword>
<sequence length="314" mass="34855">MVMVSDSVEGISDGHGIEIHLYQLEDSLGLKKKFHHQYLTGPPAHFHGRHSLNLVRYCLRRSRMGRRGLLLSNHFSTRPILAPGVDDKILDTIPILSSSTDNKANKLFRVDQSECVIGLGELEDGDKIRLLPNCRHAFHVPCIDEWFSAQTHCPVCRSPIVATDLTNSMVPLAMEEDDGVGNSMTIPFRVEEGGEPVNGSRPVPVRPNGLLRHCVSVAFPAEGKSLCAVRELKRTMSMDQSDHVVIDIQTLPDQMPSSSSSSSSKPVLMRSRSYNKTIRSMRKLDRMSFMITKSLSQLQIGRSGNRTADGLILT</sequence>
<organism evidence="17 18">
    <name type="scientific">Ziziphus jujuba var. spinosa</name>
    <dbReference type="NCBI Taxonomy" id="714518"/>
    <lineage>
        <taxon>Eukaryota</taxon>
        <taxon>Viridiplantae</taxon>
        <taxon>Streptophyta</taxon>
        <taxon>Embryophyta</taxon>
        <taxon>Tracheophyta</taxon>
        <taxon>Spermatophyta</taxon>
        <taxon>Magnoliopsida</taxon>
        <taxon>eudicotyledons</taxon>
        <taxon>Gunneridae</taxon>
        <taxon>Pentapetalae</taxon>
        <taxon>rosids</taxon>
        <taxon>fabids</taxon>
        <taxon>Rosales</taxon>
        <taxon>Rhamnaceae</taxon>
        <taxon>Paliureae</taxon>
        <taxon>Ziziphus</taxon>
    </lineage>
</organism>
<evidence type="ECO:0000313" key="17">
    <source>
        <dbReference type="EMBL" id="KAH7512057.1"/>
    </source>
</evidence>
<evidence type="ECO:0000256" key="2">
    <source>
        <dbReference type="ARBA" id="ARBA00004167"/>
    </source>
</evidence>
<keyword evidence="12" id="KW-0472">Membrane</keyword>
<evidence type="ECO:0000256" key="12">
    <source>
        <dbReference type="ARBA" id="ARBA00023136"/>
    </source>
</evidence>
<evidence type="ECO:0000256" key="6">
    <source>
        <dbReference type="ARBA" id="ARBA00022692"/>
    </source>
</evidence>
<keyword evidence="7" id="KW-0479">Metal-binding</keyword>
<dbReference type="PANTHER" id="PTHR46913">
    <property type="entry name" value="RING-H2 FINGER PROTEIN ATL16"/>
    <property type="match status" value="1"/>
</dbReference>
<feature type="region of interest" description="Disordered" evidence="15">
    <location>
        <begin position="250"/>
        <end position="269"/>
    </location>
</feature>
<evidence type="ECO:0000256" key="8">
    <source>
        <dbReference type="ARBA" id="ARBA00022771"/>
    </source>
</evidence>
<comment type="pathway">
    <text evidence="3">Protein modification; protein ubiquitination.</text>
</comment>
<dbReference type="InterPro" id="IPR013083">
    <property type="entry name" value="Znf_RING/FYVE/PHD"/>
</dbReference>
<comment type="caution">
    <text evidence="17">The sequence shown here is derived from an EMBL/GenBank/DDBJ whole genome shotgun (WGS) entry which is preliminary data.</text>
</comment>
<dbReference type="EMBL" id="JAEACU010000012">
    <property type="protein sequence ID" value="KAH7512057.1"/>
    <property type="molecule type" value="Genomic_DNA"/>
</dbReference>
<comment type="subcellular location">
    <subcellularLocation>
        <location evidence="2">Membrane</location>
        <topology evidence="2">Single-pass membrane protein</topology>
    </subcellularLocation>
</comment>
<evidence type="ECO:0000256" key="14">
    <source>
        <dbReference type="PROSITE-ProRule" id="PRU00175"/>
    </source>
</evidence>
<evidence type="ECO:0000256" key="11">
    <source>
        <dbReference type="ARBA" id="ARBA00022989"/>
    </source>
</evidence>
<dbReference type="Gene3D" id="3.30.40.10">
    <property type="entry name" value="Zinc/RING finger domain, C3HC4 (zinc finger)"/>
    <property type="match status" value="1"/>
</dbReference>
<keyword evidence="9" id="KW-0833">Ubl conjugation pathway</keyword>
<evidence type="ECO:0000256" key="5">
    <source>
        <dbReference type="ARBA" id="ARBA00022679"/>
    </source>
</evidence>
<dbReference type="CDD" id="cd16461">
    <property type="entry name" value="RING-H2_EL5-like"/>
    <property type="match status" value="1"/>
</dbReference>
<evidence type="ECO:0000259" key="16">
    <source>
        <dbReference type="PROSITE" id="PS50089"/>
    </source>
</evidence>
<evidence type="ECO:0000256" key="13">
    <source>
        <dbReference type="ARBA" id="ARBA00024209"/>
    </source>
</evidence>
<evidence type="ECO:0000256" key="4">
    <source>
        <dbReference type="ARBA" id="ARBA00012483"/>
    </source>
</evidence>
<keyword evidence="8 14" id="KW-0863">Zinc-finger</keyword>
<evidence type="ECO:0000256" key="9">
    <source>
        <dbReference type="ARBA" id="ARBA00022786"/>
    </source>
</evidence>
<dbReference type="GO" id="GO:0061630">
    <property type="term" value="F:ubiquitin protein ligase activity"/>
    <property type="evidence" value="ECO:0007669"/>
    <property type="project" value="UniProtKB-EC"/>
</dbReference>
<dbReference type="SMART" id="SM00184">
    <property type="entry name" value="RING"/>
    <property type="match status" value="1"/>
</dbReference>
<dbReference type="GO" id="GO:0016020">
    <property type="term" value="C:membrane"/>
    <property type="evidence" value="ECO:0007669"/>
    <property type="project" value="UniProtKB-SubCell"/>
</dbReference>
<reference evidence="17" key="1">
    <citation type="journal article" date="2021" name="Front. Plant Sci.">
        <title>Chromosome-Scale Genome Assembly for Chinese Sour Jujube and Insights Into Its Genome Evolution and Domestication Signature.</title>
        <authorList>
            <person name="Shen L.-Y."/>
            <person name="Luo H."/>
            <person name="Wang X.-L."/>
            <person name="Wang X.-M."/>
            <person name="Qiu X.-J."/>
            <person name="Liu H."/>
            <person name="Zhou S.-S."/>
            <person name="Jia K.-H."/>
            <person name="Nie S."/>
            <person name="Bao Y.-T."/>
            <person name="Zhang R.-G."/>
            <person name="Yun Q.-Z."/>
            <person name="Chai Y.-H."/>
            <person name="Lu J.-Y."/>
            <person name="Li Y."/>
            <person name="Zhao S.-W."/>
            <person name="Mao J.-F."/>
            <person name="Jia S.-G."/>
            <person name="Mao Y.-M."/>
        </authorList>
    </citation>
    <scope>NUCLEOTIDE SEQUENCE</scope>
    <source>
        <strain evidence="17">AT0</strain>
        <tissue evidence="17">Leaf</tissue>
    </source>
</reference>
<feature type="domain" description="RING-type" evidence="16">
    <location>
        <begin position="115"/>
        <end position="157"/>
    </location>
</feature>
<dbReference type="GO" id="GO:0016567">
    <property type="term" value="P:protein ubiquitination"/>
    <property type="evidence" value="ECO:0007669"/>
    <property type="project" value="InterPro"/>
</dbReference>
<evidence type="ECO:0000256" key="10">
    <source>
        <dbReference type="ARBA" id="ARBA00022833"/>
    </source>
</evidence>
<evidence type="ECO:0000256" key="7">
    <source>
        <dbReference type="ARBA" id="ARBA00022723"/>
    </source>
</evidence>
<evidence type="ECO:0000256" key="1">
    <source>
        <dbReference type="ARBA" id="ARBA00000900"/>
    </source>
</evidence>
<keyword evidence="5" id="KW-0808">Transferase</keyword>
<comment type="similarity">
    <text evidence="13">Belongs to the RING-type zinc finger family. ATL subfamily.</text>
</comment>